<sequence>MSVVRWRKSSYSNMDGGNCVEVADGVAGVVPVRDSKRPGPVVVVSAGAWRAFVQGVGLNP</sequence>
<evidence type="ECO:0000313" key="2">
    <source>
        <dbReference type="EMBL" id="MDT0446604.1"/>
    </source>
</evidence>
<comment type="caution">
    <text evidence="2">The sequence shown here is derived from an EMBL/GenBank/DDBJ whole genome shotgun (WGS) entry which is preliminary data.</text>
</comment>
<keyword evidence="3" id="KW-1185">Reference proteome</keyword>
<protein>
    <submittedName>
        <fullName evidence="2">DUF397 domain-containing protein</fullName>
    </submittedName>
</protein>
<dbReference type="InterPro" id="IPR007278">
    <property type="entry name" value="DUF397"/>
</dbReference>
<accession>A0ABU2SCA6</accession>
<feature type="domain" description="DUF397" evidence="1">
    <location>
        <begin position="5"/>
        <end position="56"/>
    </location>
</feature>
<proteinExistence type="predicted"/>
<evidence type="ECO:0000313" key="3">
    <source>
        <dbReference type="Proteomes" id="UP001183615"/>
    </source>
</evidence>
<dbReference type="Proteomes" id="UP001183615">
    <property type="component" value="Unassembled WGS sequence"/>
</dbReference>
<name>A0ABU2SCA6_9ACTN</name>
<dbReference type="EMBL" id="JAVREV010000021">
    <property type="protein sequence ID" value="MDT0446604.1"/>
    <property type="molecule type" value="Genomic_DNA"/>
</dbReference>
<dbReference type="RefSeq" id="WP_311620760.1">
    <property type="nucleotide sequence ID" value="NZ_JAVREV010000021.1"/>
</dbReference>
<dbReference type="Pfam" id="PF04149">
    <property type="entry name" value="DUF397"/>
    <property type="match status" value="1"/>
</dbReference>
<reference evidence="3" key="1">
    <citation type="submission" date="2023-07" db="EMBL/GenBank/DDBJ databases">
        <title>30 novel species of actinomycetes from the DSMZ collection.</title>
        <authorList>
            <person name="Nouioui I."/>
        </authorList>
    </citation>
    <scope>NUCLEOTIDE SEQUENCE [LARGE SCALE GENOMIC DNA]</scope>
    <source>
        <strain evidence="3">DSM 41886</strain>
    </source>
</reference>
<evidence type="ECO:0000259" key="1">
    <source>
        <dbReference type="Pfam" id="PF04149"/>
    </source>
</evidence>
<gene>
    <name evidence="2" type="ORF">RM779_28995</name>
</gene>
<organism evidence="2 3">
    <name type="scientific">Streptomyces johnsoniae</name>
    <dbReference type="NCBI Taxonomy" id="3075532"/>
    <lineage>
        <taxon>Bacteria</taxon>
        <taxon>Bacillati</taxon>
        <taxon>Actinomycetota</taxon>
        <taxon>Actinomycetes</taxon>
        <taxon>Kitasatosporales</taxon>
        <taxon>Streptomycetaceae</taxon>
        <taxon>Streptomyces</taxon>
    </lineage>
</organism>